<keyword evidence="2" id="KW-1185">Reference proteome</keyword>
<evidence type="ECO:0000313" key="1">
    <source>
        <dbReference type="EMBL" id="TDQ76602.1"/>
    </source>
</evidence>
<protein>
    <submittedName>
        <fullName evidence="1">Uncharacterized protein</fullName>
    </submittedName>
</protein>
<gene>
    <name evidence="1" type="ORF">CLV99_3195</name>
</gene>
<dbReference type="EMBL" id="SNYV01000015">
    <property type="protein sequence ID" value="TDQ76602.1"/>
    <property type="molecule type" value="Genomic_DNA"/>
</dbReference>
<dbReference type="AlphaFoldDB" id="A0A4R6WEJ6"/>
<dbReference type="RefSeq" id="WP_133585408.1">
    <property type="nucleotide sequence ID" value="NZ_SNYV01000015.1"/>
</dbReference>
<name>A0A4R6WEJ6_9SPHI</name>
<dbReference type="Proteomes" id="UP000295292">
    <property type="component" value="Unassembled WGS sequence"/>
</dbReference>
<sequence>MIIPNPYTVRNDDFTDPIDVVCPRCEKKALVRGAGLYLTAARHEEKVRFACVACGYAIKYGNTPKVVVGANHRVGARYSRILYLNGPVDPFFGFALWYCITANEGLLWAYNLEHLSVIEAYVRDALRERNGIPYQNDSIASRLPKWVSSAQNREYVLRLIANAKNR</sequence>
<dbReference type="OrthoDB" id="707631at2"/>
<reference evidence="1 2" key="1">
    <citation type="submission" date="2019-03" db="EMBL/GenBank/DDBJ databases">
        <title>Genomic Encyclopedia of Archaeal and Bacterial Type Strains, Phase II (KMG-II): from individual species to whole genera.</title>
        <authorList>
            <person name="Goeker M."/>
        </authorList>
    </citation>
    <scope>NUCLEOTIDE SEQUENCE [LARGE SCALE GENOMIC DNA]</scope>
    <source>
        <strain evidence="1 2">DSM 28353</strain>
    </source>
</reference>
<evidence type="ECO:0000313" key="2">
    <source>
        <dbReference type="Proteomes" id="UP000295292"/>
    </source>
</evidence>
<organism evidence="1 2">
    <name type="scientific">Sphingobacterium yanglingense</name>
    <dbReference type="NCBI Taxonomy" id="1437280"/>
    <lineage>
        <taxon>Bacteria</taxon>
        <taxon>Pseudomonadati</taxon>
        <taxon>Bacteroidota</taxon>
        <taxon>Sphingobacteriia</taxon>
        <taxon>Sphingobacteriales</taxon>
        <taxon>Sphingobacteriaceae</taxon>
        <taxon>Sphingobacterium</taxon>
    </lineage>
</organism>
<comment type="caution">
    <text evidence="1">The sequence shown here is derived from an EMBL/GenBank/DDBJ whole genome shotgun (WGS) entry which is preliminary data.</text>
</comment>
<accession>A0A4R6WEJ6</accession>
<proteinExistence type="predicted"/>